<dbReference type="PROSITE" id="PS50924">
    <property type="entry name" value="MHYT"/>
    <property type="match status" value="1"/>
</dbReference>
<evidence type="ECO:0000313" key="3">
    <source>
        <dbReference type="EMBL" id="GAO19991.1"/>
    </source>
</evidence>
<dbReference type="PANTHER" id="PTHR35152:SF1">
    <property type="entry name" value="DOMAIN SIGNALLING PROTEIN, PUTATIVE (AFU_ORTHOLOGUE AFUA_5G11310)-RELATED"/>
    <property type="match status" value="1"/>
</dbReference>
<feature type="transmembrane region" description="Helical" evidence="2">
    <location>
        <begin position="146"/>
        <end position="164"/>
    </location>
</feature>
<feature type="compositionally biased region" description="Polar residues" evidence="1">
    <location>
        <begin position="801"/>
        <end position="810"/>
    </location>
</feature>
<evidence type="ECO:0000313" key="4">
    <source>
        <dbReference type="Proteomes" id="UP000054053"/>
    </source>
</evidence>
<proteinExistence type="predicted"/>
<dbReference type="Proteomes" id="UP000054053">
    <property type="component" value="Unassembled WGS sequence"/>
</dbReference>
<dbReference type="AlphaFoldDB" id="A0A063C6J5"/>
<comment type="caution">
    <text evidence="3">The sequence shown here is derived from an EMBL/GenBank/DDBJ whole genome shotgun (WGS) entry which is preliminary data.</text>
</comment>
<feature type="transmembrane region" description="Helical" evidence="2">
    <location>
        <begin position="115"/>
        <end position="134"/>
    </location>
</feature>
<evidence type="ECO:0000256" key="2">
    <source>
        <dbReference type="SAM" id="Phobius"/>
    </source>
</evidence>
<gene>
    <name evidence="3" type="ORF">UVI_02053320</name>
</gene>
<protein>
    <submittedName>
        <fullName evidence="3">Uncharacterized protein</fullName>
    </submittedName>
</protein>
<sequence length="903" mass="98020">MAASPDIEQLLQSYVGELVPYTFHPGFVCLSYTISLFGTGTTLELIRRRTSHRGYHNLQVAHAQAVHNLVVGRRLLLVGAAIAMGGIAIWSMHFIGNRAIYMLDGQAAFQIAYSASRTVLSLLVPILVLVLAFLGVSSNGRVRRGGIVIAGILSGCAICGMHYLGNASISNYAVSYNLGFLLGSVVIALLASTAALTLFFVFENTWSNAWWKRAGCAMGLAGAVSGMHWCAAVGTRYRLLSASPDEHGVSRQDSMIVVICLAISAGFVLTILAAYSTWVRRDYATKSQQVVVAAGVFDEKGRIMVSQDGYLPSEVVTDTYWPKSHDDIFSTSHPLFHWMFRASRNWATISKVLPRMALHISRLSQASNITGRGSVRLVGEDGVLVENYDIILQELFCIAADALAAKTKETLKGVGTLWDEILVTGHSLSLQGTPSSERSRLRSMEKLLSYSTAEKGAVPAQEDGRGTLMFLIRQVESKREVEKLEAAGFRFAEIHHVVGSVRSSMHIKSPDLESRLRNMAQQSRKTTMLSPGLHVGIFAVRARLDRCGGGFDVLVRKTAKNLLPAVALPNKGPLSPAESAFVQSLGGRTLDSVIAASEHCASSPTLETREFAGQLKAALCTLKSFLGDECFNEATLLPNNVQLPCSRINTTSDLKSASRCTLMAFQLVLPIHASLTASQCEFTALSLFKMRQVTYESSSDIVEFSHMVHRDMSSTALPEVAVVPPRFSLNLPSSSPYLTKTIDRVRSHRRHKTDPYLDTSKSQEGLSRTASSRLSSLCHGDEASIEDACKPPALSPGLNPDDQNGTSNDAAHSPPMQLHVYGGIMVSKQVSINFQETKEADTNPPQQSGSELIQLVPRSDSRCQAEKSFSATATGETVAPELANEAAFVDELLAMTMPKRFSQ</sequence>
<keyword evidence="2" id="KW-1133">Transmembrane helix</keyword>
<organism evidence="3 4">
    <name type="scientific">Ustilaginoidea virens</name>
    <name type="common">Rice false smut fungus</name>
    <name type="synonym">Villosiclava virens</name>
    <dbReference type="NCBI Taxonomy" id="1159556"/>
    <lineage>
        <taxon>Eukaryota</taxon>
        <taxon>Fungi</taxon>
        <taxon>Dikarya</taxon>
        <taxon>Ascomycota</taxon>
        <taxon>Pezizomycotina</taxon>
        <taxon>Sordariomycetes</taxon>
        <taxon>Hypocreomycetidae</taxon>
        <taxon>Hypocreales</taxon>
        <taxon>Clavicipitaceae</taxon>
        <taxon>Ustilaginoidea</taxon>
    </lineage>
</organism>
<feature type="transmembrane region" description="Helical" evidence="2">
    <location>
        <begin position="23"/>
        <end position="46"/>
    </location>
</feature>
<keyword evidence="2" id="KW-0472">Membrane</keyword>
<dbReference type="STRING" id="1159556.A0A063C6J5"/>
<feature type="transmembrane region" description="Helical" evidence="2">
    <location>
        <begin position="176"/>
        <end position="202"/>
    </location>
</feature>
<accession>A0A063C6J5</accession>
<evidence type="ECO:0000256" key="1">
    <source>
        <dbReference type="SAM" id="MobiDB-lite"/>
    </source>
</evidence>
<feature type="region of interest" description="Disordered" evidence="1">
    <location>
        <begin position="740"/>
        <end position="773"/>
    </location>
</feature>
<feature type="transmembrane region" description="Helical" evidence="2">
    <location>
        <begin position="255"/>
        <end position="278"/>
    </location>
</feature>
<reference evidence="4" key="1">
    <citation type="journal article" date="2016" name="Genome Announc.">
        <title>Genome sequence of Ustilaginoidea virens IPU010, a rice pathogenic fungus causing false smut.</title>
        <authorList>
            <person name="Kumagai T."/>
            <person name="Ishii T."/>
            <person name="Terai G."/>
            <person name="Umemura M."/>
            <person name="Machida M."/>
            <person name="Asai K."/>
        </authorList>
    </citation>
    <scope>NUCLEOTIDE SEQUENCE [LARGE SCALE GENOMIC DNA]</scope>
    <source>
        <strain evidence="4">IPU010</strain>
    </source>
</reference>
<name>A0A063C6J5_USTVR</name>
<dbReference type="EMBL" id="BBTG02000042">
    <property type="protein sequence ID" value="GAO19991.1"/>
    <property type="molecule type" value="Genomic_DNA"/>
</dbReference>
<keyword evidence="2" id="KW-0812">Transmembrane</keyword>
<feature type="transmembrane region" description="Helical" evidence="2">
    <location>
        <begin position="75"/>
        <end position="95"/>
    </location>
</feature>
<dbReference type="PANTHER" id="PTHR35152">
    <property type="entry name" value="DOMAIN SIGNALLING PROTEIN, PUTATIVE (AFU_ORTHOLOGUE AFUA_5G11310)-RELATED"/>
    <property type="match status" value="1"/>
</dbReference>
<dbReference type="InterPro" id="IPR005330">
    <property type="entry name" value="MHYT_dom"/>
</dbReference>
<dbReference type="Pfam" id="PF03707">
    <property type="entry name" value="MHYT"/>
    <property type="match status" value="2"/>
</dbReference>
<dbReference type="HOGENOM" id="CLU_008375_1_0_1"/>
<feature type="region of interest" description="Disordered" evidence="1">
    <location>
        <begin position="787"/>
        <end position="816"/>
    </location>
</feature>